<dbReference type="RefSeq" id="WP_011247582.1">
    <property type="nucleotide sequence ID" value="NZ_BOQQ01000002.1"/>
</dbReference>
<dbReference type="SUPFAM" id="SSF109604">
    <property type="entry name" value="HD-domain/PDEase-like"/>
    <property type="match status" value="1"/>
</dbReference>
<organism evidence="2 3">
    <name type="scientific">Shouchella clausii</name>
    <name type="common">Alkalihalobacillus clausii</name>
    <dbReference type="NCBI Taxonomy" id="79880"/>
    <lineage>
        <taxon>Bacteria</taxon>
        <taxon>Bacillati</taxon>
        <taxon>Bacillota</taxon>
        <taxon>Bacilli</taxon>
        <taxon>Bacillales</taxon>
        <taxon>Bacillaceae</taxon>
        <taxon>Shouchella</taxon>
    </lineage>
</organism>
<dbReference type="PANTHER" id="PTHR37294">
    <property type="entry name" value="3'-5' EXORIBONUCLEASE YHAM"/>
    <property type="match status" value="1"/>
</dbReference>
<proteinExistence type="predicted"/>
<dbReference type="Proteomes" id="UP000216207">
    <property type="component" value="Unassembled WGS sequence"/>
</dbReference>
<dbReference type="GO" id="GO:0016787">
    <property type="term" value="F:hydrolase activity"/>
    <property type="evidence" value="ECO:0007669"/>
    <property type="project" value="UniProtKB-KW"/>
</dbReference>
<sequence length="311" mass="35191">MTVNGFYLIRDREIKQAANGSLYANFTLLKQHTILSARLWDITDDQQDKFVPKAIVKIEGKLETFRSKQQVTIQKIRLATEEDGINRTELVSKKGISREDLWHELRMIMEEIQSPVLQLVIKKLYGDRSIRERFTTIPAAKKLHHAYYAGLLEQTVELAAACLQLLPLYADLDKDVALATCLLGDIGKVKALEDPFAPEYTRSGELIGHLALSSEMISQAANEQGLDVNDQKLVAVKHAILAQYGETESGLSSTVQAKTKEALFYYYIKRMNTELRALQQAEGGEHDFAYLDLFKRKMAVGKAFHQEEEAE</sequence>
<gene>
    <name evidence="2" type="ORF">CHH72_06860</name>
</gene>
<accession>A0A268P2V2</accession>
<dbReference type="GO" id="GO:0031125">
    <property type="term" value="P:rRNA 3'-end processing"/>
    <property type="evidence" value="ECO:0007669"/>
    <property type="project" value="TreeGrafter"/>
</dbReference>
<dbReference type="PANTHER" id="PTHR37294:SF1">
    <property type="entry name" value="3'-5' EXORIBONUCLEASE YHAM"/>
    <property type="match status" value="1"/>
</dbReference>
<evidence type="ECO:0000256" key="1">
    <source>
        <dbReference type="ARBA" id="ARBA00022801"/>
    </source>
</evidence>
<dbReference type="AlphaFoldDB" id="A0A268P2V2"/>
<reference evidence="2 3" key="1">
    <citation type="submission" date="2017-07" db="EMBL/GenBank/DDBJ databases">
        <title>Isolation and whole genome analysis of endospore-forming bacteria from heroin.</title>
        <authorList>
            <person name="Kalinowski J."/>
            <person name="Ahrens B."/>
            <person name="Al-Dilaimi A."/>
            <person name="Winkler A."/>
            <person name="Wibberg D."/>
            <person name="Schleenbecker U."/>
            <person name="Ruckert C."/>
            <person name="Wolfel R."/>
            <person name="Grass G."/>
        </authorList>
    </citation>
    <scope>NUCLEOTIDE SEQUENCE [LARGE SCALE GENOMIC DNA]</scope>
    <source>
        <strain evidence="2 3">7539</strain>
    </source>
</reference>
<dbReference type="CDD" id="cd04492">
    <property type="entry name" value="YhaM_OBF_like"/>
    <property type="match status" value="1"/>
</dbReference>
<protein>
    <submittedName>
        <fullName evidence="2">CMP-binding protein</fullName>
    </submittedName>
</protein>
<keyword evidence="1" id="KW-0378">Hydrolase</keyword>
<evidence type="ECO:0000313" key="2">
    <source>
        <dbReference type="EMBL" id="PAE89590.1"/>
    </source>
</evidence>
<evidence type="ECO:0000313" key="3">
    <source>
        <dbReference type="Proteomes" id="UP000216207"/>
    </source>
</evidence>
<name>A0A268P2V2_SHOCL</name>
<dbReference type="OMA" id="WHELRMI"/>
<comment type="caution">
    <text evidence="2">The sequence shown here is derived from an EMBL/GenBank/DDBJ whole genome shotgun (WGS) entry which is preliminary data.</text>
</comment>
<dbReference type="InterPro" id="IPR050798">
    <property type="entry name" value="YhaM_exoribonuc/phosphodiest"/>
</dbReference>
<dbReference type="EMBL" id="NPCC01000007">
    <property type="protein sequence ID" value="PAE89590.1"/>
    <property type="molecule type" value="Genomic_DNA"/>
</dbReference>